<gene>
    <name evidence="14" type="primary">epsF_5</name>
    <name evidence="14" type="ORF">V144x_08970</name>
</gene>
<dbReference type="PRINTS" id="PR00812">
    <property type="entry name" value="BCTERIALGSPF"/>
</dbReference>
<proteinExistence type="inferred from homology"/>
<keyword evidence="6" id="KW-0997">Cell inner membrane</keyword>
<organism evidence="14 15">
    <name type="scientific">Gimesia aquarii</name>
    <dbReference type="NCBI Taxonomy" id="2527964"/>
    <lineage>
        <taxon>Bacteria</taxon>
        <taxon>Pseudomonadati</taxon>
        <taxon>Planctomycetota</taxon>
        <taxon>Planctomycetia</taxon>
        <taxon>Planctomycetales</taxon>
        <taxon>Planctomycetaceae</taxon>
        <taxon>Gimesia</taxon>
    </lineage>
</organism>
<comment type="subcellular location">
    <subcellularLocation>
        <location evidence="2">Cell inner membrane</location>
        <topology evidence="2">Multi-pass membrane protein</topology>
    </subcellularLocation>
    <subcellularLocation>
        <location evidence="11">Cell membrane</location>
        <topology evidence="11">Multi-pass membrane protein</topology>
    </subcellularLocation>
</comment>
<dbReference type="Gene3D" id="1.20.81.30">
    <property type="entry name" value="Type II secretion system (T2SS), domain F"/>
    <property type="match status" value="2"/>
</dbReference>
<protein>
    <recommendedName>
        <fullName evidence="10">General secretion pathway protein F</fullName>
    </recommendedName>
</protein>
<keyword evidence="8 12" id="KW-1133">Transmembrane helix</keyword>
<evidence type="ECO:0000256" key="4">
    <source>
        <dbReference type="ARBA" id="ARBA00022448"/>
    </source>
</evidence>
<evidence type="ECO:0000256" key="5">
    <source>
        <dbReference type="ARBA" id="ARBA00022475"/>
    </source>
</evidence>
<accession>A0A517VR03</accession>
<name>A0A517VR03_9PLAN</name>
<evidence type="ECO:0000313" key="14">
    <source>
        <dbReference type="EMBL" id="QDT95454.1"/>
    </source>
</evidence>
<dbReference type="PANTHER" id="PTHR30012">
    <property type="entry name" value="GENERAL SECRETION PATHWAY PROTEIN"/>
    <property type="match status" value="1"/>
</dbReference>
<sequence>MQIDKFVFKSFDSIKVITMPEFQYIAREATGRQVTGILSAPNQQDALNSLAARSLFPVKVDLADQAKAQLKYTGRRVRARYLSVFYTQLADLLKSGVPLLRSLELLHKQSTNPALKLVLEEVRAEIADGTRLAVAMGQHPKVFSELAVSMVRAGEEGSFLEDVLKRIANFTDHQEELKNRVVGAMIYPAFLTTFGTIIVSFLLIYFVPKFEPIFARMSARGELPWATTTLLGFSEFMQSYWFVILFLMALAVVAVYKYIATTEGRMKFDQFRLNAYGLGSIVRSLAIARFCRILGTLLTNGVPILQSLRIAKDAAGNKVISNSIGEAAESISSGKSIAEPFAVSGQFPEEVVEMIAVGEEANNLEQVLIDIADNMERQTNRKLDMFVRMLEPLMLLLMAAVVVFVMLALLLPVFQSSGLL</sequence>
<evidence type="ECO:0000256" key="12">
    <source>
        <dbReference type="SAM" id="Phobius"/>
    </source>
</evidence>
<dbReference type="InterPro" id="IPR003004">
    <property type="entry name" value="GspF/PilC"/>
</dbReference>
<dbReference type="PANTHER" id="PTHR30012:SF0">
    <property type="entry name" value="TYPE II SECRETION SYSTEM PROTEIN F-RELATED"/>
    <property type="match status" value="1"/>
</dbReference>
<reference evidence="14 15" key="1">
    <citation type="submission" date="2019-03" db="EMBL/GenBank/DDBJ databases">
        <title>Deep-cultivation of Planctomycetes and their phenomic and genomic characterization uncovers novel biology.</title>
        <authorList>
            <person name="Wiegand S."/>
            <person name="Jogler M."/>
            <person name="Boedeker C."/>
            <person name="Pinto D."/>
            <person name="Vollmers J."/>
            <person name="Rivas-Marin E."/>
            <person name="Kohn T."/>
            <person name="Peeters S.H."/>
            <person name="Heuer A."/>
            <person name="Rast P."/>
            <person name="Oberbeckmann S."/>
            <person name="Bunk B."/>
            <person name="Jeske O."/>
            <person name="Meyerdierks A."/>
            <person name="Storesund J.E."/>
            <person name="Kallscheuer N."/>
            <person name="Luecker S."/>
            <person name="Lage O.M."/>
            <person name="Pohl T."/>
            <person name="Merkel B.J."/>
            <person name="Hornburger P."/>
            <person name="Mueller R.-W."/>
            <person name="Bruemmer F."/>
            <person name="Labrenz M."/>
            <person name="Spormann A.M."/>
            <person name="Op den Camp H."/>
            <person name="Overmann J."/>
            <person name="Amann R."/>
            <person name="Jetten M.S.M."/>
            <person name="Mascher T."/>
            <person name="Medema M.H."/>
            <person name="Devos D.P."/>
            <person name="Kaster A.-K."/>
            <person name="Ovreas L."/>
            <person name="Rohde M."/>
            <person name="Galperin M.Y."/>
            <person name="Jogler C."/>
        </authorList>
    </citation>
    <scope>NUCLEOTIDE SEQUENCE [LARGE SCALE GENOMIC DNA]</scope>
    <source>
        <strain evidence="14 15">V144</strain>
    </source>
</reference>
<feature type="domain" description="Type II secretion system protein GspF" evidence="13">
    <location>
        <begin position="290"/>
        <end position="412"/>
    </location>
</feature>
<dbReference type="InterPro" id="IPR001992">
    <property type="entry name" value="T2SS_GspF/T4SS_PilC_CS"/>
</dbReference>
<keyword evidence="9 12" id="KW-0472">Membrane</keyword>
<feature type="transmembrane region" description="Helical" evidence="12">
    <location>
        <begin position="186"/>
        <end position="207"/>
    </location>
</feature>
<evidence type="ECO:0000256" key="8">
    <source>
        <dbReference type="ARBA" id="ARBA00022989"/>
    </source>
</evidence>
<dbReference type="FunFam" id="1.20.81.30:FF:000001">
    <property type="entry name" value="Type II secretion system protein F"/>
    <property type="match status" value="2"/>
</dbReference>
<dbReference type="PROSITE" id="PS00874">
    <property type="entry name" value="T2SP_F"/>
    <property type="match status" value="1"/>
</dbReference>
<dbReference type="EMBL" id="CP037920">
    <property type="protein sequence ID" value="QDT95454.1"/>
    <property type="molecule type" value="Genomic_DNA"/>
</dbReference>
<dbReference type="Pfam" id="PF00482">
    <property type="entry name" value="T2SSF"/>
    <property type="match status" value="2"/>
</dbReference>
<comment type="similarity">
    <text evidence="3 11">Belongs to the GSP F family.</text>
</comment>
<keyword evidence="7 11" id="KW-0812">Transmembrane</keyword>
<dbReference type="KEGG" id="gaw:V144x_08970"/>
<dbReference type="InterPro" id="IPR018076">
    <property type="entry name" value="T2SS_GspF_dom"/>
</dbReference>
<evidence type="ECO:0000256" key="9">
    <source>
        <dbReference type="ARBA" id="ARBA00023136"/>
    </source>
</evidence>
<feature type="domain" description="Type II secretion system protein GspF" evidence="13">
    <location>
        <begin position="85"/>
        <end position="208"/>
    </location>
</feature>
<dbReference type="GO" id="GO:0005886">
    <property type="term" value="C:plasma membrane"/>
    <property type="evidence" value="ECO:0007669"/>
    <property type="project" value="UniProtKB-SubCell"/>
</dbReference>
<dbReference type="InterPro" id="IPR042094">
    <property type="entry name" value="T2SS_GspF_sf"/>
</dbReference>
<evidence type="ECO:0000313" key="15">
    <source>
        <dbReference type="Proteomes" id="UP000318704"/>
    </source>
</evidence>
<evidence type="ECO:0000259" key="13">
    <source>
        <dbReference type="Pfam" id="PF00482"/>
    </source>
</evidence>
<evidence type="ECO:0000256" key="1">
    <source>
        <dbReference type="ARBA" id="ARBA00002684"/>
    </source>
</evidence>
<evidence type="ECO:0000256" key="10">
    <source>
        <dbReference type="ARBA" id="ARBA00030750"/>
    </source>
</evidence>
<feature type="transmembrane region" description="Helical" evidence="12">
    <location>
        <begin position="393"/>
        <end position="414"/>
    </location>
</feature>
<keyword evidence="5" id="KW-1003">Cell membrane</keyword>
<dbReference type="AlphaFoldDB" id="A0A517VR03"/>
<evidence type="ECO:0000256" key="6">
    <source>
        <dbReference type="ARBA" id="ARBA00022519"/>
    </source>
</evidence>
<keyword evidence="4 11" id="KW-0813">Transport</keyword>
<dbReference type="Proteomes" id="UP000318704">
    <property type="component" value="Chromosome"/>
</dbReference>
<evidence type="ECO:0000256" key="7">
    <source>
        <dbReference type="ARBA" id="ARBA00022692"/>
    </source>
</evidence>
<evidence type="ECO:0000256" key="2">
    <source>
        <dbReference type="ARBA" id="ARBA00004429"/>
    </source>
</evidence>
<evidence type="ECO:0000256" key="3">
    <source>
        <dbReference type="ARBA" id="ARBA00005745"/>
    </source>
</evidence>
<evidence type="ECO:0000256" key="11">
    <source>
        <dbReference type="RuleBase" id="RU003923"/>
    </source>
</evidence>
<dbReference type="GO" id="GO:0009306">
    <property type="term" value="P:protein secretion"/>
    <property type="evidence" value="ECO:0007669"/>
    <property type="project" value="InterPro"/>
</dbReference>
<comment type="function">
    <text evidence="1">Component of the type II secretion system inner membrane complex required for the energy-dependent secretion of extracellular factors such as proteases and toxins from the periplasm.</text>
</comment>
<feature type="transmembrane region" description="Helical" evidence="12">
    <location>
        <begin position="240"/>
        <end position="259"/>
    </location>
</feature>